<gene>
    <name evidence="1" type="ORF">QAD02_002448</name>
</gene>
<reference evidence="1" key="1">
    <citation type="submission" date="2023-04" db="EMBL/GenBank/DDBJ databases">
        <title>A chromosome-level genome assembly of the parasitoid wasp Eretmocerus hayati.</title>
        <authorList>
            <person name="Zhong Y."/>
            <person name="Liu S."/>
            <person name="Liu Y."/>
        </authorList>
    </citation>
    <scope>NUCLEOTIDE SEQUENCE</scope>
    <source>
        <strain evidence="1">ZJU_SS_LIU_2023</strain>
    </source>
</reference>
<evidence type="ECO:0000313" key="2">
    <source>
        <dbReference type="Proteomes" id="UP001239111"/>
    </source>
</evidence>
<organism evidence="1 2">
    <name type="scientific">Eretmocerus hayati</name>
    <dbReference type="NCBI Taxonomy" id="131215"/>
    <lineage>
        <taxon>Eukaryota</taxon>
        <taxon>Metazoa</taxon>
        <taxon>Ecdysozoa</taxon>
        <taxon>Arthropoda</taxon>
        <taxon>Hexapoda</taxon>
        <taxon>Insecta</taxon>
        <taxon>Pterygota</taxon>
        <taxon>Neoptera</taxon>
        <taxon>Endopterygota</taxon>
        <taxon>Hymenoptera</taxon>
        <taxon>Apocrita</taxon>
        <taxon>Proctotrupomorpha</taxon>
        <taxon>Chalcidoidea</taxon>
        <taxon>Aphelinidae</taxon>
        <taxon>Aphelininae</taxon>
        <taxon>Eretmocerus</taxon>
    </lineage>
</organism>
<accession>A0ACC2NJ79</accession>
<evidence type="ECO:0000313" key="1">
    <source>
        <dbReference type="EMBL" id="KAJ8671189.1"/>
    </source>
</evidence>
<dbReference type="Proteomes" id="UP001239111">
    <property type="component" value="Chromosome 3"/>
</dbReference>
<proteinExistence type="predicted"/>
<protein>
    <submittedName>
        <fullName evidence="1">Uncharacterized protein</fullName>
    </submittedName>
</protein>
<dbReference type="EMBL" id="CM056743">
    <property type="protein sequence ID" value="KAJ8671189.1"/>
    <property type="molecule type" value="Genomic_DNA"/>
</dbReference>
<comment type="caution">
    <text evidence="1">The sequence shown here is derived from an EMBL/GenBank/DDBJ whole genome shotgun (WGS) entry which is preliminary data.</text>
</comment>
<sequence>MSEIPRTPLSSTVGMNLPKEKLKWKNNRGLPVSPPLQLLIGLRYYATGDFQREVGDLHRFSQSPVCRVVHRVSVALAELLHDLVHFPRIRREQFFNIQDFYNRGGLPGVAGVIDGVQIEIIRPGRSIGEIFRNRKGYSSINVLVIVDNRGKILLIDATLDLFMIPLVWTEVALT</sequence>
<name>A0ACC2NJ79_9HYME</name>
<keyword evidence="2" id="KW-1185">Reference proteome</keyword>